<evidence type="ECO:0000313" key="2">
    <source>
        <dbReference type="Proteomes" id="UP001168423"/>
    </source>
</evidence>
<comment type="caution">
    <text evidence="1">The sequence shown here is derived from an EMBL/GenBank/DDBJ whole genome shotgun (WGS) entry which is preliminary data.</text>
</comment>
<dbReference type="RefSeq" id="WP_301676480.1">
    <property type="nucleotide sequence ID" value="NZ_VCYI01000002.1"/>
</dbReference>
<dbReference type="Proteomes" id="UP001168423">
    <property type="component" value="Unassembled WGS sequence"/>
</dbReference>
<gene>
    <name evidence="1" type="ORF">FGW20_02250</name>
</gene>
<evidence type="ECO:0000313" key="1">
    <source>
        <dbReference type="EMBL" id="MDN7011884.1"/>
    </source>
</evidence>
<keyword evidence="2" id="KW-1185">Reference proteome</keyword>
<proteinExistence type="predicted"/>
<protein>
    <recommendedName>
        <fullName evidence="3">Secreted protein</fullName>
    </recommendedName>
</protein>
<sequence>MDSKKIMGVLLGLAAVLSAILFAFPPVSTDCAGDDEAAHGGIDRVSGYDRMTRILRNDSEVRDLVEGGYIFKAGVFNETGESVAFISLPPLRQAASDSGPAARESIESYRVVTAVTDAGGETVGRESTVNTTGWENYKIILDTPNGTVSSVDRVGQLPEWMKQIDVTAVPRR</sequence>
<reference evidence="1" key="1">
    <citation type="submission" date="2019-05" db="EMBL/GenBank/DDBJ databases">
        <title>Isolation and characterization of methanogens from the cold seep sediment at Four-Way Closure Ridge.</title>
        <authorList>
            <person name="You Y.-T."/>
            <person name="Chen S.-C."/>
            <person name="Zhang W.-L."/>
            <person name="Lai M.-C."/>
        </authorList>
    </citation>
    <scope>NUCLEOTIDE SEQUENCE</scope>
    <source>
        <strain evidence="1">FWC-SCC3</strain>
    </source>
</reference>
<organism evidence="1 2">
    <name type="scientific">Methanoculleus methanifontis</name>
    <dbReference type="NCBI Taxonomy" id="2584086"/>
    <lineage>
        <taxon>Archaea</taxon>
        <taxon>Methanobacteriati</taxon>
        <taxon>Methanobacteriota</taxon>
        <taxon>Stenosarchaea group</taxon>
        <taxon>Methanomicrobia</taxon>
        <taxon>Methanomicrobiales</taxon>
        <taxon>Methanomicrobiaceae</taxon>
        <taxon>Methanoculleus</taxon>
    </lineage>
</organism>
<evidence type="ECO:0008006" key="3">
    <source>
        <dbReference type="Google" id="ProtNLM"/>
    </source>
</evidence>
<accession>A0ABT8LYN5</accession>
<name>A0ABT8LYN5_9EURY</name>
<dbReference type="EMBL" id="VCYI01000002">
    <property type="protein sequence ID" value="MDN7011884.1"/>
    <property type="molecule type" value="Genomic_DNA"/>
</dbReference>